<dbReference type="EMBL" id="CP002453">
    <property type="protein sequence ID" value="ADV49128.1"/>
    <property type="molecule type" value="Genomic_DNA"/>
</dbReference>
<dbReference type="AlphaFoldDB" id="E6XE47"/>
<evidence type="ECO:0000313" key="3">
    <source>
        <dbReference type="Proteomes" id="UP000008634"/>
    </source>
</evidence>
<dbReference type="KEGG" id="cao:Celal_1827"/>
<gene>
    <name evidence="2" type="ordered locus">Celal_1827</name>
</gene>
<evidence type="ECO:0000256" key="1">
    <source>
        <dbReference type="SAM" id="Phobius"/>
    </source>
</evidence>
<dbReference type="RefSeq" id="WP_013550606.1">
    <property type="nucleotide sequence ID" value="NC_014934.1"/>
</dbReference>
<keyword evidence="1" id="KW-1133">Transmembrane helix</keyword>
<reference evidence="2 3" key="1">
    <citation type="journal article" date="2010" name="Stand. Genomic Sci.">
        <title>Complete genome sequence of Cellulophaga algicola type strain (IC166).</title>
        <authorList>
            <person name="Abt B."/>
            <person name="Lu M."/>
            <person name="Misra M."/>
            <person name="Han C."/>
            <person name="Nolan M."/>
            <person name="Lucas S."/>
            <person name="Hammon N."/>
            <person name="Deshpande S."/>
            <person name="Cheng J.F."/>
            <person name="Tapia R."/>
            <person name="Goodwin L."/>
            <person name="Pitluck S."/>
            <person name="Liolios K."/>
            <person name="Pagani I."/>
            <person name="Ivanova N."/>
            <person name="Mavromatis K."/>
            <person name="Ovchinikova G."/>
            <person name="Pati A."/>
            <person name="Chen A."/>
            <person name="Palaniappan K."/>
            <person name="Land M."/>
            <person name="Hauser L."/>
            <person name="Chang Y.J."/>
            <person name="Jeffries C.D."/>
            <person name="Detter J.C."/>
            <person name="Brambilla E."/>
            <person name="Rohde M."/>
            <person name="Tindall B.J."/>
            <person name="Goker M."/>
            <person name="Woyke T."/>
            <person name="Bristow J."/>
            <person name="Eisen J.A."/>
            <person name="Markowitz V."/>
            <person name="Hugenholtz P."/>
            <person name="Kyrpides N.C."/>
            <person name="Klenk H.P."/>
            <person name="Lapidus A."/>
        </authorList>
    </citation>
    <scope>NUCLEOTIDE SEQUENCE [LARGE SCALE GENOMIC DNA]</scope>
    <source>
        <strain evidence="3">DSM 14237 / IC166 / ACAM 630</strain>
    </source>
</reference>
<evidence type="ECO:0000313" key="2">
    <source>
        <dbReference type="EMBL" id="ADV49128.1"/>
    </source>
</evidence>
<protein>
    <submittedName>
        <fullName evidence="2">Uncharacterized protein</fullName>
    </submittedName>
</protein>
<name>E6XE47_CELAD</name>
<accession>E6XE47</accession>
<sequence>MDIKENDSKTKFIKESDEDTKHYILQKNKKTKLGIGIIIVFLLVVIVGIIMSGVFFDS</sequence>
<keyword evidence="1" id="KW-0812">Transmembrane</keyword>
<dbReference type="HOGENOM" id="CLU_210835_0_0_10"/>
<feature type="transmembrane region" description="Helical" evidence="1">
    <location>
        <begin position="33"/>
        <end position="56"/>
    </location>
</feature>
<proteinExistence type="predicted"/>
<dbReference type="Proteomes" id="UP000008634">
    <property type="component" value="Chromosome"/>
</dbReference>
<organism evidence="2 3">
    <name type="scientific">Cellulophaga algicola (strain DSM 14237 / IC166 / ACAM 630)</name>
    <dbReference type="NCBI Taxonomy" id="688270"/>
    <lineage>
        <taxon>Bacteria</taxon>
        <taxon>Pseudomonadati</taxon>
        <taxon>Bacteroidota</taxon>
        <taxon>Flavobacteriia</taxon>
        <taxon>Flavobacteriales</taxon>
        <taxon>Flavobacteriaceae</taxon>
        <taxon>Cellulophaga</taxon>
    </lineage>
</organism>
<dbReference type="STRING" id="688270.Celal_1827"/>
<dbReference type="eggNOG" id="ENOG5033C2K">
    <property type="taxonomic scope" value="Bacteria"/>
</dbReference>
<keyword evidence="3" id="KW-1185">Reference proteome</keyword>
<keyword evidence="1" id="KW-0472">Membrane</keyword>